<evidence type="ECO:0000256" key="1">
    <source>
        <dbReference type="SAM" id="MobiDB-lite"/>
    </source>
</evidence>
<feature type="compositionally biased region" description="Polar residues" evidence="1">
    <location>
        <begin position="58"/>
        <end position="75"/>
    </location>
</feature>
<evidence type="ECO:0000259" key="3">
    <source>
        <dbReference type="Pfam" id="PF01464"/>
    </source>
</evidence>
<dbReference type="SUPFAM" id="SSF53955">
    <property type="entry name" value="Lysozyme-like"/>
    <property type="match status" value="1"/>
</dbReference>
<dbReference type="Pfam" id="PF01464">
    <property type="entry name" value="SLT"/>
    <property type="match status" value="1"/>
</dbReference>
<gene>
    <name evidence="4" type="ORF">FH715_25825</name>
</gene>
<feature type="compositionally biased region" description="Low complexity" evidence="1">
    <location>
        <begin position="19"/>
        <end position="36"/>
    </location>
</feature>
<keyword evidence="2" id="KW-1133">Transmembrane helix</keyword>
<dbReference type="EMBL" id="VDGT01000027">
    <property type="protein sequence ID" value="TNM25839.1"/>
    <property type="molecule type" value="Genomic_DNA"/>
</dbReference>
<dbReference type="AlphaFoldDB" id="A0A5C4US95"/>
<dbReference type="InterPro" id="IPR008258">
    <property type="entry name" value="Transglycosylase_SLT_dom_1"/>
</dbReference>
<dbReference type="PANTHER" id="PTHR37423:SF2">
    <property type="entry name" value="MEMBRANE-BOUND LYTIC MUREIN TRANSGLYCOSYLASE C"/>
    <property type="match status" value="1"/>
</dbReference>
<evidence type="ECO:0000313" key="5">
    <source>
        <dbReference type="Proteomes" id="UP000311713"/>
    </source>
</evidence>
<dbReference type="Gene3D" id="1.10.530.10">
    <property type="match status" value="1"/>
</dbReference>
<dbReference type="CDD" id="cd13399">
    <property type="entry name" value="Slt35-like"/>
    <property type="match status" value="1"/>
</dbReference>
<comment type="caution">
    <text evidence="4">The sequence shown here is derived from an EMBL/GenBank/DDBJ whole genome shotgun (WGS) entry which is preliminary data.</text>
</comment>
<keyword evidence="2" id="KW-0812">Transmembrane</keyword>
<sequence>MSRRPAVGRSKGAARARRSGGSAVEAAAREAAGVRRAGWRRWHGTTPPSAAPRENHSRSFPLTVHSTYGETSTQESTRDRIRNPRPALRELIPTATKTRVSTRTSLPRPRLPPFLVWRESRNLSPLTGLRFDNEARALSLRNAPDDIASGKTGALASLCPSATPGRKLRMKQLGCLALPLALAVGGLGLVVVLGPEDLRAEASTVRLGTDAPVPEEYRALLLDAAGQCAEVNAPLLAAQIDVESGWNPDAVSDSDARGLAQFTDPTWERWGRDADGNGTNSPHDPPDAVDAQARYLCHLFVDLADLPGDPTDRTLAAYHAGPFAVRAHGGRPPTRETRDYVTAVRALLPRYQAVEDAPAPATDCGFTLARANPRTCQQAIDAARAEARSASRVWERWCLAFVAEAYGWGASGEPTANAAWRRLDAADETHPGDLHPPAGALLFYATGDDAGHVALHLGDGQVATNDIAAPGRIDLVPLDHLTDGPWHLTYRGWAPPHFPHGVEGTSRVG</sequence>
<evidence type="ECO:0000256" key="2">
    <source>
        <dbReference type="SAM" id="Phobius"/>
    </source>
</evidence>
<protein>
    <recommendedName>
        <fullName evidence="3">Transglycosylase SLT domain-containing protein</fullName>
    </recommendedName>
</protein>
<reference evidence="4 5" key="1">
    <citation type="submission" date="2019-06" db="EMBL/GenBank/DDBJ databases">
        <title>Draft genome of Streptomyces sedi sp. JCM16909.</title>
        <authorList>
            <person name="Klykleung N."/>
            <person name="Tanasupawat S."/>
            <person name="Kudo T."/>
            <person name="Yuki M."/>
            <person name="Ohkuma M."/>
        </authorList>
    </citation>
    <scope>NUCLEOTIDE SEQUENCE [LARGE SCALE GENOMIC DNA]</scope>
    <source>
        <strain evidence="4 5">JCM 16909</strain>
    </source>
</reference>
<keyword evidence="5" id="KW-1185">Reference proteome</keyword>
<dbReference type="OrthoDB" id="9815778at2"/>
<accession>A0A5C4US95</accession>
<feature type="region of interest" description="Disordered" evidence="1">
    <location>
        <begin position="1"/>
        <end position="83"/>
    </location>
</feature>
<dbReference type="InterPro" id="IPR023346">
    <property type="entry name" value="Lysozyme-like_dom_sf"/>
</dbReference>
<dbReference type="PANTHER" id="PTHR37423">
    <property type="entry name" value="SOLUBLE LYTIC MUREIN TRANSGLYCOSYLASE-RELATED"/>
    <property type="match status" value="1"/>
</dbReference>
<name>A0A5C4US95_9ACTN</name>
<keyword evidence="2" id="KW-0472">Membrane</keyword>
<proteinExistence type="predicted"/>
<feature type="transmembrane region" description="Helical" evidence="2">
    <location>
        <begin position="173"/>
        <end position="194"/>
    </location>
</feature>
<organism evidence="4 5">
    <name type="scientific">Streptomyces sedi</name>
    <dbReference type="NCBI Taxonomy" id="555059"/>
    <lineage>
        <taxon>Bacteria</taxon>
        <taxon>Bacillati</taxon>
        <taxon>Actinomycetota</taxon>
        <taxon>Actinomycetes</taxon>
        <taxon>Kitasatosporales</taxon>
        <taxon>Streptomycetaceae</taxon>
        <taxon>Streptomyces</taxon>
    </lineage>
</organism>
<dbReference type="Proteomes" id="UP000311713">
    <property type="component" value="Unassembled WGS sequence"/>
</dbReference>
<evidence type="ECO:0000313" key="4">
    <source>
        <dbReference type="EMBL" id="TNM25839.1"/>
    </source>
</evidence>
<feature type="domain" description="Transglycosylase SLT" evidence="3">
    <location>
        <begin position="224"/>
        <end position="339"/>
    </location>
</feature>